<dbReference type="GO" id="GO:0000156">
    <property type="term" value="F:phosphorelay response regulator activity"/>
    <property type="evidence" value="ECO:0007669"/>
    <property type="project" value="TreeGrafter"/>
</dbReference>
<dbReference type="AlphaFoldDB" id="A0A7W9W869"/>
<dbReference type="Proteomes" id="UP000520814">
    <property type="component" value="Unassembled WGS sequence"/>
</dbReference>
<keyword evidence="2" id="KW-0902">Two-component regulatory system</keyword>
<evidence type="ECO:0000256" key="1">
    <source>
        <dbReference type="ARBA" id="ARBA00022553"/>
    </source>
</evidence>
<dbReference type="PROSITE" id="PS51755">
    <property type="entry name" value="OMPR_PHOB"/>
    <property type="match status" value="1"/>
</dbReference>
<keyword evidence="1 6" id="KW-0597">Phosphoprotein</keyword>
<comment type="caution">
    <text evidence="10">The sequence shown here is derived from an EMBL/GenBank/DDBJ whole genome shotgun (WGS) entry which is preliminary data.</text>
</comment>
<dbReference type="InterPro" id="IPR039420">
    <property type="entry name" value="WalR-like"/>
</dbReference>
<evidence type="ECO:0000256" key="3">
    <source>
        <dbReference type="ARBA" id="ARBA00023015"/>
    </source>
</evidence>
<evidence type="ECO:0000256" key="2">
    <source>
        <dbReference type="ARBA" id="ARBA00023012"/>
    </source>
</evidence>
<dbReference type="InterPro" id="IPR001789">
    <property type="entry name" value="Sig_transdc_resp-reg_receiver"/>
</dbReference>
<dbReference type="SMART" id="SM00862">
    <property type="entry name" value="Trans_reg_C"/>
    <property type="match status" value="1"/>
</dbReference>
<dbReference type="Gene3D" id="1.10.10.10">
    <property type="entry name" value="Winged helix-like DNA-binding domain superfamily/Winged helix DNA-binding domain"/>
    <property type="match status" value="1"/>
</dbReference>
<dbReference type="PANTHER" id="PTHR48111:SF22">
    <property type="entry name" value="REGULATOR OF RPOS"/>
    <property type="match status" value="1"/>
</dbReference>
<dbReference type="PANTHER" id="PTHR48111">
    <property type="entry name" value="REGULATOR OF RPOS"/>
    <property type="match status" value="1"/>
</dbReference>
<dbReference type="InterPro" id="IPR001867">
    <property type="entry name" value="OmpR/PhoB-type_DNA-bd"/>
</dbReference>
<dbReference type="FunFam" id="1.10.10.10:FF:000005">
    <property type="entry name" value="Two-component system response regulator"/>
    <property type="match status" value="1"/>
</dbReference>
<dbReference type="GO" id="GO:0000976">
    <property type="term" value="F:transcription cis-regulatory region binding"/>
    <property type="evidence" value="ECO:0007669"/>
    <property type="project" value="TreeGrafter"/>
</dbReference>
<protein>
    <submittedName>
        <fullName evidence="10">DNA-binding response OmpR family regulator</fullName>
    </submittedName>
</protein>
<feature type="DNA-binding region" description="OmpR/PhoB-type" evidence="7">
    <location>
        <begin position="124"/>
        <end position="222"/>
    </location>
</feature>
<reference evidence="10 11" key="1">
    <citation type="submission" date="2020-08" db="EMBL/GenBank/DDBJ databases">
        <title>Genomic Encyclopedia of Type Strains, Phase IV (KMG-IV): sequencing the most valuable type-strain genomes for metagenomic binning, comparative biology and taxonomic classification.</title>
        <authorList>
            <person name="Goeker M."/>
        </authorList>
    </citation>
    <scope>NUCLEOTIDE SEQUENCE [LARGE SCALE GENOMIC DNA]</scope>
    <source>
        <strain evidence="10 11">DSM 23562</strain>
    </source>
</reference>
<dbReference type="RefSeq" id="WP_343075980.1">
    <property type="nucleotide sequence ID" value="NZ_JACHGW010000004.1"/>
</dbReference>
<dbReference type="GO" id="GO:0032993">
    <property type="term" value="C:protein-DNA complex"/>
    <property type="evidence" value="ECO:0007669"/>
    <property type="project" value="TreeGrafter"/>
</dbReference>
<evidence type="ECO:0000256" key="5">
    <source>
        <dbReference type="ARBA" id="ARBA00023163"/>
    </source>
</evidence>
<proteinExistence type="predicted"/>
<evidence type="ECO:0000259" key="9">
    <source>
        <dbReference type="PROSITE" id="PS51755"/>
    </source>
</evidence>
<dbReference type="CDD" id="cd19935">
    <property type="entry name" value="REC_OmpR_CusR-like"/>
    <property type="match status" value="1"/>
</dbReference>
<sequence length="231" mass="25907">MRILMVEDEAPIASVVKRGLERAGYQIELAEDGLSGWELAKEGGYALILLDLMLPGLDGLELCRRLRARRDRTPILMLTARDAVPERVKGLESGADDYLPKPFAFEELLARVRALLRREGVNKSSVISIRDLEIDTTTRRVLRAGEELSLTPREYSLLEALAKNEGRALTREIVLERIWGDEGRTGSNTVDVYITMLRRKIDSDAEIKLIHTVHGVGYVLRRPVEGEGESS</sequence>
<accession>A0A7W9W869</accession>
<keyword evidence="4 7" id="KW-0238">DNA-binding</keyword>
<keyword evidence="11" id="KW-1185">Reference proteome</keyword>
<organism evidence="10 11">
    <name type="scientific">Armatimonas rosea</name>
    <dbReference type="NCBI Taxonomy" id="685828"/>
    <lineage>
        <taxon>Bacteria</taxon>
        <taxon>Bacillati</taxon>
        <taxon>Armatimonadota</taxon>
        <taxon>Armatimonadia</taxon>
        <taxon>Armatimonadales</taxon>
        <taxon>Armatimonadaceae</taxon>
        <taxon>Armatimonas</taxon>
    </lineage>
</organism>
<dbReference type="SUPFAM" id="SSF52172">
    <property type="entry name" value="CheY-like"/>
    <property type="match status" value="1"/>
</dbReference>
<keyword evidence="5" id="KW-0804">Transcription</keyword>
<dbReference type="PROSITE" id="PS50110">
    <property type="entry name" value="RESPONSE_REGULATORY"/>
    <property type="match status" value="1"/>
</dbReference>
<dbReference type="Gene3D" id="3.40.50.2300">
    <property type="match status" value="1"/>
</dbReference>
<evidence type="ECO:0000259" key="8">
    <source>
        <dbReference type="PROSITE" id="PS50110"/>
    </source>
</evidence>
<dbReference type="InterPro" id="IPR036388">
    <property type="entry name" value="WH-like_DNA-bd_sf"/>
</dbReference>
<feature type="domain" description="OmpR/PhoB-type" evidence="9">
    <location>
        <begin position="124"/>
        <end position="222"/>
    </location>
</feature>
<evidence type="ECO:0000313" key="11">
    <source>
        <dbReference type="Proteomes" id="UP000520814"/>
    </source>
</evidence>
<feature type="modified residue" description="4-aspartylphosphate" evidence="6">
    <location>
        <position position="51"/>
    </location>
</feature>
<gene>
    <name evidence="10" type="ORF">HNQ39_004264</name>
</gene>
<feature type="domain" description="Response regulatory" evidence="8">
    <location>
        <begin position="2"/>
        <end position="116"/>
    </location>
</feature>
<dbReference type="Gene3D" id="6.10.250.690">
    <property type="match status" value="1"/>
</dbReference>
<evidence type="ECO:0000313" key="10">
    <source>
        <dbReference type="EMBL" id="MBB6052443.1"/>
    </source>
</evidence>
<evidence type="ECO:0000256" key="7">
    <source>
        <dbReference type="PROSITE-ProRule" id="PRU01091"/>
    </source>
</evidence>
<dbReference type="Pfam" id="PF00486">
    <property type="entry name" value="Trans_reg_C"/>
    <property type="match status" value="1"/>
</dbReference>
<dbReference type="EMBL" id="JACHGW010000004">
    <property type="protein sequence ID" value="MBB6052443.1"/>
    <property type="molecule type" value="Genomic_DNA"/>
</dbReference>
<dbReference type="FunFam" id="3.40.50.2300:FF:000001">
    <property type="entry name" value="DNA-binding response regulator PhoB"/>
    <property type="match status" value="1"/>
</dbReference>
<dbReference type="GO" id="GO:0005829">
    <property type="term" value="C:cytosol"/>
    <property type="evidence" value="ECO:0007669"/>
    <property type="project" value="TreeGrafter"/>
</dbReference>
<dbReference type="Pfam" id="PF00072">
    <property type="entry name" value="Response_reg"/>
    <property type="match status" value="1"/>
</dbReference>
<dbReference type="GO" id="GO:0006355">
    <property type="term" value="P:regulation of DNA-templated transcription"/>
    <property type="evidence" value="ECO:0007669"/>
    <property type="project" value="InterPro"/>
</dbReference>
<dbReference type="CDD" id="cd00383">
    <property type="entry name" value="trans_reg_C"/>
    <property type="match status" value="1"/>
</dbReference>
<dbReference type="InterPro" id="IPR011006">
    <property type="entry name" value="CheY-like_superfamily"/>
</dbReference>
<keyword evidence="3" id="KW-0805">Transcription regulation</keyword>
<name>A0A7W9W869_ARMRO</name>
<dbReference type="SMART" id="SM00448">
    <property type="entry name" value="REC"/>
    <property type="match status" value="1"/>
</dbReference>
<evidence type="ECO:0000256" key="6">
    <source>
        <dbReference type="PROSITE-ProRule" id="PRU00169"/>
    </source>
</evidence>
<evidence type="ECO:0000256" key="4">
    <source>
        <dbReference type="ARBA" id="ARBA00023125"/>
    </source>
</evidence>